<keyword evidence="2" id="KW-1185">Reference proteome</keyword>
<gene>
    <name evidence="1" type="ORF">Adt_10054</name>
</gene>
<accession>A0ABD1UIW8</accession>
<evidence type="ECO:0000313" key="1">
    <source>
        <dbReference type="EMBL" id="KAL2525000.1"/>
    </source>
</evidence>
<proteinExistence type="predicted"/>
<dbReference type="Proteomes" id="UP001604336">
    <property type="component" value="Unassembled WGS sequence"/>
</dbReference>
<dbReference type="EMBL" id="JBFOLK010000003">
    <property type="protein sequence ID" value="KAL2525000.1"/>
    <property type="molecule type" value="Genomic_DNA"/>
</dbReference>
<reference evidence="2" key="1">
    <citation type="submission" date="2024-07" db="EMBL/GenBank/DDBJ databases">
        <title>Two chromosome-level genome assemblies of Korean endemic species Abeliophyllum distichum and Forsythia ovata (Oleaceae).</title>
        <authorList>
            <person name="Jang H."/>
        </authorList>
    </citation>
    <scope>NUCLEOTIDE SEQUENCE [LARGE SCALE GENOMIC DNA]</scope>
</reference>
<evidence type="ECO:0008006" key="3">
    <source>
        <dbReference type="Google" id="ProtNLM"/>
    </source>
</evidence>
<protein>
    <recommendedName>
        <fullName evidence="3">Reverse transcriptase zinc-binding domain-containing protein</fullName>
    </recommendedName>
</protein>
<organism evidence="1 2">
    <name type="scientific">Abeliophyllum distichum</name>
    <dbReference type="NCBI Taxonomy" id="126358"/>
    <lineage>
        <taxon>Eukaryota</taxon>
        <taxon>Viridiplantae</taxon>
        <taxon>Streptophyta</taxon>
        <taxon>Embryophyta</taxon>
        <taxon>Tracheophyta</taxon>
        <taxon>Spermatophyta</taxon>
        <taxon>Magnoliopsida</taxon>
        <taxon>eudicotyledons</taxon>
        <taxon>Gunneridae</taxon>
        <taxon>Pentapetalae</taxon>
        <taxon>asterids</taxon>
        <taxon>lamiids</taxon>
        <taxon>Lamiales</taxon>
        <taxon>Oleaceae</taxon>
        <taxon>Forsythieae</taxon>
        <taxon>Abeliophyllum</taxon>
    </lineage>
</organism>
<sequence>MSMLHIDILSIHSRMDRLIWHYVKKEYIWSEVDNMCRERSPNLEGVPIEDRCIICGTFETTCHVFFTCTTTKAVEKIQIVEPAPPVAQTGVQRDCFESIYKLSAVGLMARKKSGSAQWEALKLNTDAAFAKSKWDRSSDQGGGVVIAAHVSQLEGVLAPAVAEATTMMAGLQFAKPHDLRRWLNVMLSTWSTMCSLIFL</sequence>
<evidence type="ECO:0000313" key="2">
    <source>
        <dbReference type="Proteomes" id="UP001604336"/>
    </source>
</evidence>
<comment type="caution">
    <text evidence="1">The sequence shown here is derived from an EMBL/GenBank/DDBJ whole genome shotgun (WGS) entry which is preliminary data.</text>
</comment>
<name>A0ABD1UIW8_9LAMI</name>
<dbReference type="AlphaFoldDB" id="A0ABD1UIW8"/>